<organism evidence="4 5">
    <name type="scientific">Candidatus Avoscillospira avicola</name>
    <dbReference type="NCBI Taxonomy" id="2840706"/>
    <lineage>
        <taxon>Bacteria</taxon>
        <taxon>Bacillati</taxon>
        <taxon>Bacillota</taxon>
        <taxon>Clostridia</taxon>
        <taxon>Eubacteriales</taxon>
        <taxon>Oscillospiraceae</taxon>
        <taxon>Oscillospiraceae incertae sedis</taxon>
        <taxon>Candidatus Avoscillospira</taxon>
    </lineage>
</organism>
<feature type="region of interest" description="Disordered" evidence="1">
    <location>
        <begin position="349"/>
        <end position="369"/>
    </location>
</feature>
<dbReference type="AlphaFoldDB" id="A0A9D1AQF3"/>
<evidence type="ECO:0000259" key="3">
    <source>
        <dbReference type="Pfam" id="PF17761"/>
    </source>
</evidence>
<evidence type="ECO:0000313" key="4">
    <source>
        <dbReference type="EMBL" id="HIR49972.1"/>
    </source>
</evidence>
<gene>
    <name evidence="4" type="ORF">IAA53_01580</name>
</gene>
<sequence>MAQEQFPTASALFPLVERVKSVLEAARNAAAKQVNQELLQAYWNIGKMICEYEQTFPDRADYGKQTLKLLSQTLTRELGKGFSRANLYNMRQFYLTYEKIQTVSGKLSWSHYCELLSISDQKKRSFYEREAIQTGWSVRELKRQVDSSLFERLLLSKGSMNQEVVRSLADKGNELTVPADMIRDPYVFEFLGLPEDKPVMESDLEKALVLQLEKFLLELGRGFMFVGTQQRITVNNTHYYVDMVFYNKILRAYVLIELKTTKLTPEAVGQINLYLNYYAAEVNDPDDHAPIGIILCTEKDAITAEYALGGLENTIFASRYVLYMPDKEQLISQVEAVLNQWDSKEKYLEKGSAEEATKQERAANQSKGE</sequence>
<reference evidence="4" key="2">
    <citation type="journal article" date="2021" name="PeerJ">
        <title>Extensive microbial diversity within the chicken gut microbiome revealed by metagenomics and culture.</title>
        <authorList>
            <person name="Gilroy R."/>
            <person name="Ravi A."/>
            <person name="Getino M."/>
            <person name="Pursley I."/>
            <person name="Horton D.L."/>
            <person name="Alikhan N.F."/>
            <person name="Baker D."/>
            <person name="Gharbi K."/>
            <person name="Hall N."/>
            <person name="Watson M."/>
            <person name="Adriaenssens E.M."/>
            <person name="Foster-Nyarko E."/>
            <person name="Jarju S."/>
            <person name="Secka A."/>
            <person name="Antonio M."/>
            <person name="Oren A."/>
            <person name="Chaudhuri R.R."/>
            <person name="La Ragione R."/>
            <person name="Hildebrand F."/>
            <person name="Pallen M.J."/>
        </authorList>
    </citation>
    <scope>NUCLEOTIDE SEQUENCE</scope>
    <source>
        <strain evidence="4">ChiBcec15-4380</strain>
    </source>
</reference>
<dbReference type="InterPro" id="IPR053148">
    <property type="entry name" value="PD-DEXK-like_domain"/>
</dbReference>
<dbReference type="PANTHER" id="PTHR30547">
    <property type="entry name" value="UNCHARACTERIZED PROTEIN YHCG-RELATED"/>
    <property type="match status" value="1"/>
</dbReference>
<accession>A0A9D1AQF3</accession>
<dbReference type="InterPro" id="IPR011856">
    <property type="entry name" value="tRNA_endonuc-like_dom_sf"/>
</dbReference>
<evidence type="ECO:0000256" key="1">
    <source>
        <dbReference type="SAM" id="MobiDB-lite"/>
    </source>
</evidence>
<dbReference type="Pfam" id="PF06250">
    <property type="entry name" value="YhcG_C"/>
    <property type="match status" value="1"/>
</dbReference>
<dbReference type="EMBL" id="DVHE01000013">
    <property type="protein sequence ID" value="HIR49972.1"/>
    <property type="molecule type" value="Genomic_DNA"/>
</dbReference>
<reference evidence="4" key="1">
    <citation type="submission" date="2020-10" db="EMBL/GenBank/DDBJ databases">
        <authorList>
            <person name="Gilroy R."/>
        </authorList>
    </citation>
    <scope>NUCLEOTIDE SEQUENCE</scope>
    <source>
        <strain evidence="4">ChiBcec15-4380</strain>
    </source>
</reference>
<feature type="domain" description="YhcG N-terminal" evidence="3">
    <location>
        <begin position="19"/>
        <end position="152"/>
    </location>
</feature>
<dbReference type="PANTHER" id="PTHR30547:SF5">
    <property type="entry name" value="NUCLEASE YHCG-RELATED"/>
    <property type="match status" value="1"/>
</dbReference>
<protein>
    <submittedName>
        <fullName evidence="4">DUF1016 family protein</fullName>
    </submittedName>
</protein>
<dbReference type="InterPro" id="IPR009362">
    <property type="entry name" value="YhcG_C"/>
</dbReference>
<name>A0A9D1AQF3_9FIRM</name>
<feature type="domain" description="YhcG PDDEXK nuclease" evidence="2">
    <location>
        <begin position="180"/>
        <end position="331"/>
    </location>
</feature>
<feature type="compositionally biased region" description="Basic and acidic residues" evidence="1">
    <location>
        <begin position="349"/>
        <end position="361"/>
    </location>
</feature>
<proteinExistence type="predicted"/>
<evidence type="ECO:0000313" key="5">
    <source>
        <dbReference type="Proteomes" id="UP000824239"/>
    </source>
</evidence>
<dbReference type="Proteomes" id="UP000824239">
    <property type="component" value="Unassembled WGS sequence"/>
</dbReference>
<dbReference type="GO" id="GO:0003676">
    <property type="term" value="F:nucleic acid binding"/>
    <property type="evidence" value="ECO:0007669"/>
    <property type="project" value="InterPro"/>
</dbReference>
<dbReference type="Gene3D" id="3.40.1350.10">
    <property type="match status" value="1"/>
</dbReference>
<dbReference type="InterPro" id="IPR041527">
    <property type="entry name" value="YhcG_N"/>
</dbReference>
<evidence type="ECO:0000259" key="2">
    <source>
        <dbReference type="Pfam" id="PF06250"/>
    </source>
</evidence>
<comment type="caution">
    <text evidence="4">The sequence shown here is derived from an EMBL/GenBank/DDBJ whole genome shotgun (WGS) entry which is preliminary data.</text>
</comment>
<dbReference type="Pfam" id="PF17761">
    <property type="entry name" value="DUF1016_N"/>
    <property type="match status" value="1"/>
</dbReference>